<proteinExistence type="predicted"/>
<protein>
    <submittedName>
        <fullName evidence="2">Uncharacterized protein</fullName>
    </submittedName>
</protein>
<sequence>MAVTRTDSDHHRPVTITHRQLPPLDASGTAPSLASPQPLPYLTQPPHICLTPAPCSTPSLPHPNPDPSPYLTQSPARSPSPISPQSSPPPPLLAPHLIAAICAPLACRRLTSITTG</sequence>
<evidence type="ECO:0000256" key="1">
    <source>
        <dbReference type="SAM" id="MobiDB-lite"/>
    </source>
</evidence>
<accession>A0AAV0CCF3</accession>
<evidence type="ECO:0000313" key="2">
    <source>
        <dbReference type="EMBL" id="CAH9072968.1"/>
    </source>
</evidence>
<dbReference type="EMBL" id="CAMAPF010000023">
    <property type="protein sequence ID" value="CAH9072968.1"/>
    <property type="molecule type" value="Genomic_DNA"/>
</dbReference>
<evidence type="ECO:0000313" key="3">
    <source>
        <dbReference type="Proteomes" id="UP001152523"/>
    </source>
</evidence>
<reference evidence="2" key="1">
    <citation type="submission" date="2022-07" db="EMBL/GenBank/DDBJ databases">
        <authorList>
            <person name="Macas J."/>
            <person name="Novak P."/>
            <person name="Neumann P."/>
        </authorList>
    </citation>
    <scope>NUCLEOTIDE SEQUENCE</scope>
</reference>
<name>A0AAV0CCF3_9ASTE</name>
<keyword evidence="3" id="KW-1185">Reference proteome</keyword>
<feature type="region of interest" description="Disordered" evidence="1">
    <location>
        <begin position="1"/>
        <end position="93"/>
    </location>
</feature>
<feature type="compositionally biased region" description="Low complexity" evidence="1">
    <location>
        <begin position="73"/>
        <end position="85"/>
    </location>
</feature>
<organism evidence="2 3">
    <name type="scientific">Cuscuta epithymum</name>
    <dbReference type="NCBI Taxonomy" id="186058"/>
    <lineage>
        <taxon>Eukaryota</taxon>
        <taxon>Viridiplantae</taxon>
        <taxon>Streptophyta</taxon>
        <taxon>Embryophyta</taxon>
        <taxon>Tracheophyta</taxon>
        <taxon>Spermatophyta</taxon>
        <taxon>Magnoliopsida</taxon>
        <taxon>eudicotyledons</taxon>
        <taxon>Gunneridae</taxon>
        <taxon>Pentapetalae</taxon>
        <taxon>asterids</taxon>
        <taxon>lamiids</taxon>
        <taxon>Solanales</taxon>
        <taxon>Convolvulaceae</taxon>
        <taxon>Cuscuteae</taxon>
        <taxon>Cuscuta</taxon>
        <taxon>Cuscuta subgen. Cuscuta</taxon>
    </lineage>
</organism>
<dbReference type="AlphaFoldDB" id="A0AAV0CCF3"/>
<comment type="caution">
    <text evidence="2">The sequence shown here is derived from an EMBL/GenBank/DDBJ whole genome shotgun (WGS) entry which is preliminary data.</text>
</comment>
<gene>
    <name evidence="2" type="ORF">CEPIT_LOCUS4472</name>
</gene>
<dbReference type="Proteomes" id="UP001152523">
    <property type="component" value="Unassembled WGS sequence"/>
</dbReference>
<feature type="compositionally biased region" description="Basic and acidic residues" evidence="1">
    <location>
        <begin position="1"/>
        <end position="12"/>
    </location>
</feature>